<dbReference type="RefSeq" id="WP_093152036.1">
    <property type="nucleotide sequence ID" value="NZ_FNBW01000010.1"/>
</dbReference>
<dbReference type="PANTHER" id="PTHR48080">
    <property type="entry name" value="D-GALACTONATE DEHYDRATASE-RELATED"/>
    <property type="match status" value="1"/>
</dbReference>
<dbReference type="Pfam" id="PF02746">
    <property type="entry name" value="MR_MLE_N"/>
    <property type="match status" value="1"/>
</dbReference>
<accession>A0A8G2BJT0</accession>
<dbReference type="OrthoDB" id="5290054at2"/>
<dbReference type="InterPro" id="IPR013342">
    <property type="entry name" value="Mandelate_racemase_C"/>
</dbReference>
<proteinExistence type="predicted"/>
<protein>
    <submittedName>
        <fullName evidence="3">L-alanine-DL-glutamate epimerase</fullName>
    </submittedName>
</protein>
<dbReference type="InterPro" id="IPR018110">
    <property type="entry name" value="Mandel_Rmase/mucon_lact_enz_CS"/>
</dbReference>
<dbReference type="Gene3D" id="3.30.390.10">
    <property type="entry name" value="Enolase-like, N-terminal domain"/>
    <property type="match status" value="1"/>
</dbReference>
<dbReference type="Proteomes" id="UP000198615">
    <property type="component" value="Unassembled WGS sequence"/>
</dbReference>
<dbReference type="InterPro" id="IPR034593">
    <property type="entry name" value="DgoD-like"/>
</dbReference>
<evidence type="ECO:0000313" key="3">
    <source>
        <dbReference type="EMBL" id="SDG10445.1"/>
    </source>
</evidence>
<evidence type="ECO:0000259" key="2">
    <source>
        <dbReference type="SMART" id="SM00922"/>
    </source>
</evidence>
<sequence length="364" mass="39397">MKIAAVEAIPLRIPFSHSGETKAFATGSWAMLDTCLVKVTTDTGLVGWGDAFAYHCLDAVTAAVEHMIAPAAIGEDATDIVGLNHRLQQKMHLFGRHGITIFAISGLDLALWDIAAKAANMPLCQLFGGSTSAKLPAYSSLFILRDQEAVVKDVKQSLEEGYKYIKLHEIAAEEVGAAREAAGDDIPIMVDTNCPWTPDQARRMAVELDAFDLHWLEEPIFPPEDFASLAHLRRETGVPIAAGENWCTAMMFGQAVQAGAVDYAQPSVTKVGGITEFRKTAALCEAAGVQVMPHSPYFGPGFLATLHLAAGLANPGLIERFYIRPEAMLYQRWLDPVDGFFAVPDMPGLGPEPDADVIKEYGVR</sequence>
<dbReference type="GO" id="GO:0016829">
    <property type="term" value="F:lyase activity"/>
    <property type="evidence" value="ECO:0007669"/>
    <property type="project" value="UniProtKB-KW"/>
</dbReference>
<keyword evidence="1" id="KW-0456">Lyase</keyword>
<organism evidence="3 4">
    <name type="scientific">Thalassobaculum litoreum DSM 18839</name>
    <dbReference type="NCBI Taxonomy" id="1123362"/>
    <lineage>
        <taxon>Bacteria</taxon>
        <taxon>Pseudomonadati</taxon>
        <taxon>Pseudomonadota</taxon>
        <taxon>Alphaproteobacteria</taxon>
        <taxon>Rhodospirillales</taxon>
        <taxon>Thalassobaculaceae</taxon>
        <taxon>Thalassobaculum</taxon>
    </lineage>
</organism>
<dbReference type="GO" id="GO:0000287">
    <property type="term" value="F:magnesium ion binding"/>
    <property type="evidence" value="ECO:0007669"/>
    <property type="project" value="UniProtKB-ARBA"/>
</dbReference>
<dbReference type="SUPFAM" id="SSF54826">
    <property type="entry name" value="Enolase N-terminal domain-like"/>
    <property type="match status" value="1"/>
</dbReference>
<reference evidence="3 4" key="1">
    <citation type="submission" date="2016-10" db="EMBL/GenBank/DDBJ databases">
        <authorList>
            <person name="Varghese N."/>
            <person name="Submissions S."/>
        </authorList>
    </citation>
    <scope>NUCLEOTIDE SEQUENCE [LARGE SCALE GENOMIC DNA]</scope>
    <source>
        <strain evidence="3 4">DSM 18839</strain>
    </source>
</reference>
<name>A0A8G2BJT0_9PROT</name>
<dbReference type="CDD" id="cd03316">
    <property type="entry name" value="MR_like"/>
    <property type="match status" value="1"/>
</dbReference>
<dbReference type="InterPro" id="IPR029017">
    <property type="entry name" value="Enolase-like_N"/>
</dbReference>
<dbReference type="PROSITE" id="PS00908">
    <property type="entry name" value="MR_MLE_1"/>
    <property type="match status" value="1"/>
</dbReference>
<dbReference type="SFLD" id="SFLDS00001">
    <property type="entry name" value="Enolase"/>
    <property type="match status" value="1"/>
</dbReference>
<dbReference type="InterPro" id="IPR029065">
    <property type="entry name" value="Enolase_C-like"/>
</dbReference>
<dbReference type="SMART" id="SM00922">
    <property type="entry name" value="MR_MLE"/>
    <property type="match status" value="1"/>
</dbReference>
<evidence type="ECO:0000313" key="4">
    <source>
        <dbReference type="Proteomes" id="UP000198615"/>
    </source>
</evidence>
<dbReference type="Gene3D" id="3.20.20.120">
    <property type="entry name" value="Enolase-like C-terminal domain"/>
    <property type="match status" value="1"/>
</dbReference>
<dbReference type="SUPFAM" id="SSF51604">
    <property type="entry name" value="Enolase C-terminal domain-like"/>
    <property type="match status" value="1"/>
</dbReference>
<dbReference type="Pfam" id="PF13378">
    <property type="entry name" value="MR_MLE_C"/>
    <property type="match status" value="1"/>
</dbReference>
<dbReference type="PROSITE" id="PS00909">
    <property type="entry name" value="MR_MLE_2"/>
    <property type="match status" value="1"/>
</dbReference>
<dbReference type="PANTHER" id="PTHR48080:SF2">
    <property type="entry name" value="D-GALACTONATE DEHYDRATASE"/>
    <property type="match status" value="1"/>
</dbReference>
<dbReference type="AlphaFoldDB" id="A0A8G2BJT0"/>
<gene>
    <name evidence="3" type="ORF">SAMN05660686_03382</name>
</gene>
<dbReference type="InterPro" id="IPR036849">
    <property type="entry name" value="Enolase-like_C_sf"/>
</dbReference>
<comment type="caution">
    <text evidence="3">The sequence shown here is derived from an EMBL/GenBank/DDBJ whole genome shotgun (WGS) entry which is preliminary data.</text>
</comment>
<dbReference type="EMBL" id="FNBW01000010">
    <property type="protein sequence ID" value="SDG10445.1"/>
    <property type="molecule type" value="Genomic_DNA"/>
</dbReference>
<feature type="domain" description="Mandelate racemase/muconate lactonizing enzyme C-terminal" evidence="2">
    <location>
        <begin position="147"/>
        <end position="239"/>
    </location>
</feature>
<evidence type="ECO:0000256" key="1">
    <source>
        <dbReference type="ARBA" id="ARBA00023239"/>
    </source>
</evidence>
<dbReference type="InterPro" id="IPR013341">
    <property type="entry name" value="Mandelate_racemase_N_dom"/>
</dbReference>
<dbReference type="GO" id="GO:0009063">
    <property type="term" value="P:amino acid catabolic process"/>
    <property type="evidence" value="ECO:0007669"/>
    <property type="project" value="InterPro"/>
</dbReference>
<keyword evidence="4" id="KW-1185">Reference proteome</keyword>